<name>A0AAD6ZZM9_9AGAR</name>
<reference evidence="2" key="1">
    <citation type="submission" date="2023-03" db="EMBL/GenBank/DDBJ databases">
        <title>Massive genome expansion in bonnet fungi (Mycena s.s.) driven by repeated elements and novel gene families across ecological guilds.</title>
        <authorList>
            <consortium name="Lawrence Berkeley National Laboratory"/>
            <person name="Harder C.B."/>
            <person name="Miyauchi S."/>
            <person name="Viragh M."/>
            <person name="Kuo A."/>
            <person name="Thoen E."/>
            <person name="Andreopoulos B."/>
            <person name="Lu D."/>
            <person name="Skrede I."/>
            <person name="Drula E."/>
            <person name="Henrissat B."/>
            <person name="Morin E."/>
            <person name="Kohler A."/>
            <person name="Barry K."/>
            <person name="LaButti K."/>
            <person name="Morin E."/>
            <person name="Salamov A."/>
            <person name="Lipzen A."/>
            <person name="Mereny Z."/>
            <person name="Hegedus B."/>
            <person name="Baldrian P."/>
            <person name="Stursova M."/>
            <person name="Weitz H."/>
            <person name="Taylor A."/>
            <person name="Grigoriev I.V."/>
            <person name="Nagy L.G."/>
            <person name="Martin F."/>
            <person name="Kauserud H."/>
        </authorList>
    </citation>
    <scope>NUCLEOTIDE SEQUENCE</scope>
    <source>
        <strain evidence="2">CBHHK002</strain>
    </source>
</reference>
<sequence length="93" mass="10386">MPQLTLFSTTVPLTTAVCTYIWPLPQLDALESLHFDTDQHQIALFVQPCTFFIFEVAGKSGRLNAADWIRTAYHNMVMHNNVDGTGGMDVSVQ</sequence>
<keyword evidence="3" id="KW-1185">Reference proteome</keyword>
<evidence type="ECO:0000313" key="3">
    <source>
        <dbReference type="Proteomes" id="UP001218218"/>
    </source>
</evidence>
<accession>A0AAD6ZZM9</accession>
<dbReference type="EMBL" id="JARIHO010000022">
    <property type="protein sequence ID" value="KAJ7344024.1"/>
    <property type="molecule type" value="Genomic_DNA"/>
</dbReference>
<comment type="caution">
    <text evidence="2">The sequence shown here is derived from an EMBL/GenBank/DDBJ whole genome shotgun (WGS) entry which is preliminary data.</text>
</comment>
<keyword evidence="1" id="KW-0732">Signal</keyword>
<proteinExistence type="predicted"/>
<dbReference type="AlphaFoldDB" id="A0AAD6ZZM9"/>
<feature type="signal peptide" evidence="1">
    <location>
        <begin position="1"/>
        <end position="16"/>
    </location>
</feature>
<gene>
    <name evidence="2" type="ORF">DFH08DRAFT_1009274</name>
</gene>
<feature type="chain" id="PRO_5042108842" evidence="1">
    <location>
        <begin position="17"/>
        <end position="93"/>
    </location>
</feature>
<protein>
    <submittedName>
        <fullName evidence="2">Uncharacterized protein</fullName>
    </submittedName>
</protein>
<evidence type="ECO:0000313" key="2">
    <source>
        <dbReference type="EMBL" id="KAJ7344024.1"/>
    </source>
</evidence>
<dbReference type="Proteomes" id="UP001218218">
    <property type="component" value="Unassembled WGS sequence"/>
</dbReference>
<evidence type="ECO:0000256" key="1">
    <source>
        <dbReference type="SAM" id="SignalP"/>
    </source>
</evidence>
<organism evidence="2 3">
    <name type="scientific">Mycena albidolilacea</name>
    <dbReference type="NCBI Taxonomy" id="1033008"/>
    <lineage>
        <taxon>Eukaryota</taxon>
        <taxon>Fungi</taxon>
        <taxon>Dikarya</taxon>
        <taxon>Basidiomycota</taxon>
        <taxon>Agaricomycotina</taxon>
        <taxon>Agaricomycetes</taxon>
        <taxon>Agaricomycetidae</taxon>
        <taxon>Agaricales</taxon>
        <taxon>Marasmiineae</taxon>
        <taxon>Mycenaceae</taxon>
        <taxon>Mycena</taxon>
    </lineage>
</organism>